<gene>
    <name evidence="1" type="ORF">LZ3411_2092</name>
</gene>
<dbReference type="EMBL" id="LT854705">
    <property type="protein sequence ID" value="SMS15142.1"/>
    <property type="molecule type" value="Genomic_DNA"/>
</dbReference>
<sequence length="210" mass="24397">MMHHTIGEILRTIRQSAYQDDLRGLKHDLLMFDIPLWYYLNLETSQADRLPPEKEDLLMRFFALDPAILPQLRTAVDLKQAVSDAMLALLDKHAWQFRRMQLPWPDSAQVAQHFPSAHNSDPAAKFRYADLLRFLRVTILKKPVVSLADYFDLPPLIYWQMETAQKPLTADMVAWLKEVLNTDDLRQYTHADDLMAVVDQAYDNGTVMDL</sequence>
<dbReference type="AlphaFoldDB" id="A0A1Y6K1B0"/>
<evidence type="ECO:0000313" key="1">
    <source>
        <dbReference type="EMBL" id="SMS15142.1"/>
    </source>
</evidence>
<protein>
    <submittedName>
        <fullName evidence="1">Uncharacterized protein</fullName>
    </submittedName>
</protein>
<organism evidence="1 2">
    <name type="scientific">Levilactobacillus zymae</name>
    <dbReference type="NCBI Taxonomy" id="267363"/>
    <lineage>
        <taxon>Bacteria</taxon>
        <taxon>Bacillati</taxon>
        <taxon>Bacillota</taxon>
        <taxon>Bacilli</taxon>
        <taxon>Lactobacillales</taxon>
        <taxon>Lactobacillaceae</taxon>
        <taxon>Levilactobacillus</taxon>
    </lineage>
</organism>
<accession>A0A1Y6K1B0</accession>
<proteinExistence type="predicted"/>
<dbReference type="KEGG" id="lzy:LZ3411_2092"/>
<name>A0A1Y6K1B0_9LACO</name>
<reference evidence="2" key="1">
    <citation type="submission" date="2017-05" db="EMBL/GenBank/DDBJ databases">
        <authorList>
            <person name="Papadimitriou K."/>
        </authorList>
    </citation>
    <scope>NUCLEOTIDE SEQUENCE [LARGE SCALE GENOMIC DNA]</scope>
    <source>
        <strain evidence="2">ACA-DC 3411</strain>
    </source>
</reference>
<dbReference type="Proteomes" id="UP000195412">
    <property type="component" value="Chromosome I"/>
</dbReference>
<evidence type="ECO:0000313" key="2">
    <source>
        <dbReference type="Proteomes" id="UP000195412"/>
    </source>
</evidence>